<accession>A0AAE0KPD4</accession>
<gene>
    <name evidence="2" type="ORF">CYMTET_35025</name>
</gene>
<proteinExistence type="predicted"/>
<evidence type="ECO:0000313" key="3">
    <source>
        <dbReference type="Proteomes" id="UP001190700"/>
    </source>
</evidence>
<dbReference type="AlphaFoldDB" id="A0AAE0KPD4"/>
<sequence>MHTALAKIAQELHKLQAHVGSSHDLVTRPADASAAAVLEDNRPPLPPPPSRSPPTANINTFLMNSGNASKPRHALPTMAGEFYAHCTSKGGSVPSMHPESLYKAEFYFKV</sequence>
<dbReference type="Proteomes" id="UP001190700">
    <property type="component" value="Unassembled WGS sequence"/>
</dbReference>
<feature type="region of interest" description="Disordered" evidence="1">
    <location>
        <begin position="20"/>
        <end position="70"/>
    </location>
</feature>
<comment type="caution">
    <text evidence="2">The sequence shown here is derived from an EMBL/GenBank/DDBJ whole genome shotgun (WGS) entry which is preliminary data.</text>
</comment>
<reference evidence="2 3" key="1">
    <citation type="journal article" date="2015" name="Genome Biol. Evol.">
        <title>Comparative Genomics of a Bacterivorous Green Alga Reveals Evolutionary Causalities and Consequences of Phago-Mixotrophic Mode of Nutrition.</title>
        <authorList>
            <person name="Burns J.A."/>
            <person name="Paasch A."/>
            <person name="Narechania A."/>
            <person name="Kim E."/>
        </authorList>
    </citation>
    <scope>NUCLEOTIDE SEQUENCE [LARGE SCALE GENOMIC DNA]</scope>
    <source>
        <strain evidence="2 3">PLY_AMNH</strain>
    </source>
</reference>
<organism evidence="2 3">
    <name type="scientific">Cymbomonas tetramitiformis</name>
    <dbReference type="NCBI Taxonomy" id="36881"/>
    <lineage>
        <taxon>Eukaryota</taxon>
        <taxon>Viridiplantae</taxon>
        <taxon>Chlorophyta</taxon>
        <taxon>Pyramimonadophyceae</taxon>
        <taxon>Pyramimonadales</taxon>
        <taxon>Pyramimonadaceae</taxon>
        <taxon>Cymbomonas</taxon>
    </lineage>
</organism>
<feature type="compositionally biased region" description="Polar residues" evidence="1">
    <location>
        <begin position="55"/>
        <end position="68"/>
    </location>
</feature>
<evidence type="ECO:0000256" key="1">
    <source>
        <dbReference type="SAM" id="MobiDB-lite"/>
    </source>
</evidence>
<feature type="compositionally biased region" description="Pro residues" evidence="1">
    <location>
        <begin position="43"/>
        <end position="52"/>
    </location>
</feature>
<keyword evidence="3" id="KW-1185">Reference proteome</keyword>
<dbReference type="EMBL" id="LGRX02022242">
    <property type="protein sequence ID" value="KAK3255812.1"/>
    <property type="molecule type" value="Genomic_DNA"/>
</dbReference>
<name>A0AAE0KPD4_9CHLO</name>
<protein>
    <submittedName>
        <fullName evidence="2">Uncharacterized protein</fullName>
    </submittedName>
</protein>
<evidence type="ECO:0000313" key="2">
    <source>
        <dbReference type="EMBL" id="KAK3255812.1"/>
    </source>
</evidence>